<accession>A0A514DD90</accession>
<organism evidence="1">
    <name type="scientific">Leviviridae sp</name>
    <dbReference type="NCBI Taxonomy" id="2027243"/>
    <lineage>
        <taxon>Viruses</taxon>
        <taxon>Riboviria</taxon>
        <taxon>Orthornavirae</taxon>
        <taxon>Lenarviricota</taxon>
        <taxon>Leviviricetes</taxon>
        <taxon>Norzivirales</taxon>
        <taxon>Fiersviridae</taxon>
    </lineage>
</organism>
<protein>
    <submittedName>
        <fullName evidence="1">Uncharacterized protein</fullName>
    </submittedName>
</protein>
<gene>
    <name evidence="1" type="ORF">H3Bulk40452_000004</name>
</gene>
<sequence>MSDHPELDELEICRMAIFAYLPWNEPVEYISDWLRGQFPDIPPQALLSLQELHVSDKIVTEWRKDFIEMVEFLYCFS</sequence>
<name>A0A514DD90_9VIRU</name>
<reference evidence="1" key="1">
    <citation type="submission" date="2019-05" db="EMBL/GenBank/DDBJ databases">
        <title>Metatranscriptomic reconstruction reveals RNA viruses with the potential to shape carbon cycling in soil.</title>
        <authorList>
            <person name="Starr E.P."/>
            <person name="Nuccio E."/>
            <person name="Pett-Ridge J."/>
            <person name="Banfield J.F."/>
            <person name="Firestone M.K."/>
        </authorList>
    </citation>
    <scope>NUCLEOTIDE SEQUENCE</scope>
    <source>
        <strain evidence="1">H3_Bulk_40_scaffold_452</strain>
    </source>
</reference>
<evidence type="ECO:0000313" key="1">
    <source>
        <dbReference type="EMBL" id="QDH91565.1"/>
    </source>
</evidence>
<dbReference type="EMBL" id="MN036320">
    <property type="protein sequence ID" value="QDH91565.1"/>
    <property type="molecule type" value="Genomic_RNA"/>
</dbReference>
<proteinExistence type="predicted"/>